<name>A0A9X7Z5Y1_9BACL</name>
<dbReference type="RefSeq" id="WP_206655017.1">
    <property type="nucleotide sequence ID" value="NZ_CP071182.1"/>
</dbReference>
<dbReference type="AlphaFoldDB" id="A0A9X7Z5Y1"/>
<dbReference type="SUPFAM" id="SSF54427">
    <property type="entry name" value="NTF2-like"/>
    <property type="match status" value="1"/>
</dbReference>
<evidence type="ECO:0000313" key="1">
    <source>
        <dbReference type="EMBL" id="QSO45648.1"/>
    </source>
</evidence>
<proteinExistence type="predicted"/>
<gene>
    <name evidence="1" type="ORF">JZ786_13890</name>
</gene>
<sequence>MVLEAKNAVTEFRALMNEGRVDETNALVTDDFFAVFSLGKPGEFETYDACEYRRGNLQASQYYAGKSPYWAYTDLSWGMRDDTEFIISSKIDFTLNGGLIMKALVTEVYRLEGGQWKLARQYMEKYKPESLNER</sequence>
<keyword evidence="2" id="KW-1185">Reference proteome</keyword>
<accession>A0A9X7Z5Y1</accession>
<protein>
    <submittedName>
        <fullName evidence="1">DUF4440 domain-containing protein</fullName>
    </submittedName>
</protein>
<dbReference type="InterPro" id="IPR032710">
    <property type="entry name" value="NTF2-like_dom_sf"/>
</dbReference>
<evidence type="ECO:0000313" key="2">
    <source>
        <dbReference type="Proteomes" id="UP000663505"/>
    </source>
</evidence>
<dbReference type="EMBL" id="CP071182">
    <property type="protein sequence ID" value="QSO45648.1"/>
    <property type="molecule type" value="Genomic_DNA"/>
</dbReference>
<dbReference type="Proteomes" id="UP000663505">
    <property type="component" value="Chromosome"/>
</dbReference>
<reference evidence="1 2" key="1">
    <citation type="submission" date="2021-02" db="EMBL/GenBank/DDBJ databases">
        <title>Alicyclobacillus curvatus sp. nov. and Alicyclobacillus mengziensis sp. nov., two acidophilic bacteria isolated from acid mine drainage.</title>
        <authorList>
            <person name="Huang Y."/>
        </authorList>
    </citation>
    <scope>NUCLEOTIDE SEQUENCE [LARGE SCALE GENOMIC DNA]</scope>
    <source>
        <strain evidence="1 2">S30H14</strain>
    </source>
</reference>
<organism evidence="1 2">
    <name type="scientific">Alicyclobacillus mengziensis</name>
    <dbReference type="NCBI Taxonomy" id="2931921"/>
    <lineage>
        <taxon>Bacteria</taxon>
        <taxon>Bacillati</taxon>
        <taxon>Bacillota</taxon>
        <taxon>Bacilli</taxon>
        <taxon>Bacillales</taxon>
        <taxon>Alicyclobacillaceae</taxon>
        <taxon>Alicyclobacillus</taxon>
    </lineage>
</organism>
<dbReference type="Gene3D" id="3.10.450.50">
    <property type="match status" value="1"/>
</dbReference>
<dbReference type="KEGG" id="afx:JZ786_13890"/>